<evidence type="ECO:0000313" key="1">
    <source>
        <dbReference type="EMBL" id="GGZ88462.1"/>
    </source>
</evidence>
<evidence type="ECO:0008006" key="3">
    <source>
        <dbReference type="Google" id="ProtNLM"/>
    </source>
</evidence>
<evidence type="ECO:0000313" key="2">
    <source>
        <dbReference type="Proteomes" id="UP000634139"/>
    </source>
</evidence>
<protein>
    <recommendedName>
        <fullName evidence="3">DUF1905 domain-containing protein</fullName>
    </recommendedName>
</protein>
<sequence length="63" mass="6936">MRRLERTIGGFGSLKVRATIGDTVFATSVFPSREQGWMLPVKAAVRRSEDLAEGDLVTVTLEL</sequence>
<dbReference type="InterPro" id="IPR037079">
    <property type="entry name" value="AF2212/PG0164-like_sf"/>
</dbReference>
<dbReference type="Proteomes" id="UP000634139">
    <property type="component" value="Unassembled WGS sequence"/>
</dbReference>
<dbReference type="Pfam" id="PF08922">
    <property type="entry name" value="DUF1905"/>
    <property type="match status" value="1"/>
</dbReference>
<proteinExistence type="predicted"/>
<dbReference type="Gene3D" id="2.40.30.100">
    <property type="entry name" value="AF2212/PG0164-like"/>
    <property type="match status" value="1"/>
</dbReference>
<dbReference type="EMBL" id="BMZD01000001">
    <property type="protein sequence ID" value="GGZ88462.1"/>
    <property type="molecule type" value="Genomic_DNA"/>
</dbReference>
<reference evidence="1" key="2">
    <citation type="submission" date="2020-09" db="EMBL/GenBank/DDBJ databases">
        <authorList>
            <person name="Sun Q."/>
            <person name="Kim S."/>
        </authorList>
    </citation>
    <scope>NUCLEOTIDE SEQUENCE</scope>
    <source>
        <strain evidence="1">KCTC 32422</strain>
    </source>
</reference>
<dbReference type="InterPro" id="IPR015018">
    <property type="entry name" value="DUF1905"/>
</dbReference>
<comment type="caution">
    <text evidence="1">The sequence shown here is derived from an EMBL/GenBank/DDBJ whole genome shotgun (WGS) entry which is preliminary data.</text>
</comment>
<keyword evidence="2" id="KW-1185">Reference proteome</keyword>
<dbReference type="AlphaFoldDB" id="A0A918R932"/>
<accession>A0A918R932</accession>
<reference evidence="1" key="1">
    <citation type="journal article" date="2014" name="Int. J. Syst. Evol. Microbiol.">
        <title>Complete genome sequence of Corynebacterium casei LMG S-19264T (=DSM 44701T), isolated from a smear-ripened cheese.</title>
        <authorList>
            <consortium name="US DOE Joint Genome Institute (JGI-PGF)"/>
            <person name="Walter F."/>
            <person name="Albersmeier A."/>
            <person name="Kalinowski J."/>
            <person name="Ruckert C."/>
        </authorList>
    </citation>
    <scope>NUCLEOTIDE SEQUENCE</scope>
    <source>
        <strain evidence="1">KCTC 32422</strain>
    </source>
</reference>
<organism evidence="1 2">
    <name type="scientific">Novosphingobium arvoryzae</name>
    <dbReference type="NCBI Taxonomy" id="1256514"/>
    <lineage>
        <taxon>Bacteria</taxon>
        <taxon>Pseudomonadati</taxon>
        <taxon>Pseudomonadota</taxon>
        <taxon>Alphaproteobacteria</taxon>
        <taxon>Sphingomonadales</taxon>
        <taxon>Sphingomonadaceae</taxon>
        <taxon>Novosphingobium</taxon>
    </lineage>
</organism>
<gene>
    <name evidence="1" type="ORF">GCM10011617_04170</name>
</gene>
<dbReference type="SUPFAM" id="SSF141694">
    <property type="entry name" value="AF2212/PG0164-like"/>
    <property type="match status" value="1"/>
</dbReference>
<name>A0A918R932_9SPHN</name>